<dbReference type="Pfam" id="PF04235">
    <property type="entry name" value="DUF418"/>
    <property type="match status" value="1"/>
</dbReference>
<keyword evidence="4" id="KW-1185">Reference proteome</keyword>
<feature type="transmembrane region" description="Helical" evidence="1">
    <location>
        <begin position="53"/>
        <end position="78"/>
    </location>
</feature>
<feature type="transmembrane region" description="Helical" evidence="1">
    <location>
        <begin position="362"/>
        <end position="385"/>
    </location>
</feature>
<feature type="transmembrane region" description="Helical" evidence="1">
    <location>
        <begin position="12"/>
        <end position="33"/>
    </location>
</feature>
<feature type="domain" description="DUF418" evidence="2">
    <location>
        <begin position="238"/>
        <end position="397"/>
    </location>
</feature>
<dbReference type="InterPro" id="IPR007349">
    <property type="entry name" value="DUF418"/>
</dbReference>
<keyword evidence="1" id="KW-0472">Membrane</keyword>
<dbReference type="EMBL" id="RPOK01000005">
    <property type="protein sequence ID" value="RPJ65280.1"/>
    <property type="molecule type" value="Genomic_DNA"/>
</dbReference>
<dbReference type="OrthoDB" id="9807744at2"/>
<feature type="transmembrane region" description="Helical" evidence="1">
    <location>
        <begin position="115"/>
        <end position="130"/>
    </location>
</feature>
<evidence type="ECO:0000313" key="3">
    <source>
        <dbReference type="EMBL" id="RPJ65280.1"/>
    </source>
</evidence>
<feature type="transmembrane region" description="Helical" evidence="1">
    <location>
        <begin position="331"/>
        <end position="350"/>
    </location>
</feature>
<feature type="transmembrane region" description="Helical" evidence="1">
    <location>
        <begin position="256"/>
        <end position="276"/>
    </location>
</feature>
<organism evidence="3 4">
    <name type="scientific">Alteromonas sediminis</name>
    <dbReference type="NCBI Taxonomy" id="2259342"/>
    <lineage>
        <taxon>Bacteria</taxon>
        <taxon>Pseudomonadati</taxon>
        <taxon>Pseudomonadota</taxon>
        <taxon>Gammaproteobacteria</taxon>
        <taxon>Alteromonadales</taxon>
        <taxon>Alteromonadaceae</taxon>
        <taxon>Alteromonas/Salinimonas group</taxon>
        <taxon>Alteromonas</taxon>
    </lineage>
</organism>
<protein>
    <submittedName>
        <fullName evidence="3">DUF418 domain-containing protein</fullName>
    </submittedName>
</protein>
<accession>A0A3N5XXQ9</accession>
<feature type="transmembrane region" description="Helical" evidence="1">
    <location>
        <begin position="137"/>
        <end position="153"/>
    </location>
</feature>
<reference evidence="3 4" key="1">
    <citation type="submission" date="2018-11" db="EMBL/GenBank/DDBJ databases">
        <authorList>
            <person name="Ye M.-Q."/>
            <person name="Du Z.-J."/>
        </authorList>
    </citation>
    <scope>NUCLEOTIDE SEQUENCE [LARGE SCALE GENOMIC DNA]</scope>
    <source>
        <strain evidence="3 4">U0105</strain>
    </source>
</reference>
<evidence type="ECO:0000313" key="4">
    <source>
        <dbReference type="Proteomes" id="UP000275281"/>
    </source>
</evidence>
<feature type="transmembrane region" description="Helical" evidence="1">
    <location>
        <begin position="90"/>
        <end position="109"/>
    </location>
</feature>
<evidence type="ECO:0000259" key="2">
    <source>
        <dbReference type="Pfam" id="PF04235"/>
    </source>
</evidence>
<dbReference type="InterPro" id="IPR052529">
    <property type="entry name" value="Bact_Transport_Assoc"/>
</dbReference>
<dbReference type="RefSeq" id="WP_124028827.1">
    <property type="nucleotide sequence ID" value="NZ_JBHRSN010000014.1"/>
</dbReference>
<sequence>MSERIANLDVLRGFALLGLPLMNIIVFSMPFGAYLNPMAYAGDSALNHVVFSFLFVFADQKFMNLFCLLFGASIALLAEKLIQKKGAAAGSFYGRMVLLLMIGVCHFWFIWEGDILMFYAIVGMVSFLFYRLPASVLGTLAAIALAGSVWLHWQSDVDLDSMPPEAAQEIINFYHPSSEHTETYRQAMLGCYSDVMGATSRSEGSESEETPEFFMFLLHFLCAVLLKIAGLMWLGMALYKSGLLQGRKPAATYKRLAISSLSVGYVITVATLYSNYAADWHFNHFFEYSLALTTIGSIAISIGYMALINLSLIRTLNSPLQRWLSPVGKMALTNYLTQSIVCALLFYGYGFGLWGELNRLQLMLIALTIGLFQIGLSTLWLRVFAQGPVEWLWRSVNQLKLSPILAQR</sequence>
<feature type="transmembrane region" description="Helical" evidence="1">
    <location>
        <begin position="288"/>
        <end position="310"/>
    </location>
</feature>
<feature type="transmembrane region" description="Helical" evidence="1">
    <location>
        <begin position="213"/>
        <end position="235"/>
    </location>
</feature>
<dbReference type="Proteomes" id="UP000275281">
    <property type="component" value="Unassembled WGS sequence"/>
</dbReference>
<keyword evidence="1" id="KW-1133">Transmembrane helix</keyword>
<comment type="caution">
    <text evidence="3">The sequence shown here is derived from an EMBL/GenBank/DDBJ whole genome shotgun (WGS) entry which is preliminary data.</text>
</comment>
<name>A0A3N5XXQ9_9ALTE</name>
<proteinExistence type="predicted"/>
<gene>
    <name evidence="3" type="ORF">DRW07_15345</name>
</gene>
<dbReference type="PANTHER" id="PTHR30590">
    <property type="entry name" value="INNER MEMBRANE PROTEIN"/>
    <property type="match status" value="1"/>
</dbReference>
<dbReference type="AlphaFoldDB" id="A0A3N5XXQ9"/>
<dbReference type="PANTHER" id="PTHR30590:SF2">
    <property type="entry name" value="INNER MEMBRANE PROTEIN"/>
    <property type="match status" value="1"/>
</dbReference>
<keyword evidence="1" id="KW-0812">Transmembrane</keyword>
<evidence type="ECO:0000256" key="1">
    <source>
        <dbReference type="SAM" id="Phobius"/>
    </source>
</evidence>